<dbReference type="GeneID" id="301334158"/>
<name>A0A640TPY8_STRNI</name>
<dbReference type="InterPro" id="IPR025534">
    <property type="entry name" value="DUF4420"/>
</dbReference>
<dbReference type="Proteomes" id="UP001210169">
    <property type="component" value="Chromosome"/>
</dbReference>
<dbReference type="Proteomes" id="UP000429552">
    <property type="component" value="Unassembled WGS sequence"/>
</dbReference>
<reference evidence="1 3" key="1">
    <citation type="submission" date="2019-12" db="EMBL/GenBank/DDBJ databases">
        <title>Whole genome shotgun sequence of Streptomyces libani subsp. libani NBRC 13452.</title>
        <authorList>
            <person name="Ichikawa N."/>
            <person name="Kimura A."/>
            <person name="Kitahashi Y."/>
            <person name="Komaki H."/>
            <person name="Tamura T."/>
        </authorList>
    </citation>
    <scope>NUCLEOTIDE SEQUENCE [LARGE SCALE GENOMIC DNA]</scope>
    <source>
        <strain evidence="1 3">NBRC 13452</strain>
    </source>
</reference>
<dbReference type="EMBL" id="CP114203">
    <property type="protein sequence ID" value="WAU06492.1"/>
    <property type="molecule type" value="Genomic_DNA"/>
</dbReference>
<dbReference type="Pfam" id="PF14390">
    <property type="entry name" value="DUF4420"/>
    <property type="match status" value="1"/>
</dbReference>
<evidence type="ECO:0000313" key="1">
    <source>
        <dbReference type="EMBL" id="GFE24145.1"/>
    </source>
</evidence>
<reference evidence="2 4" key="2">
    <citation type="submission" date="2022-12" db="EMBL/GenBank/DDBJ databases">
        <authorList>
            <person name="Ruckert C."/>
            <person name="Busche T."/>
            <person name="Kalinowski J."/>
            <person name="Wittmann C."/>
        </authorList>
    </citation>
    <scope>NUCLEOTIDE SEQUENCE [LARGE SCALE GENOMIC DNA]</scope>
    <source>
        <strain evidence="2 4">DSM 40276</strain>
    </source>
</reference>
<evidence type="ECO:0000313" key="4">
    <source>
        <dbReference type="Proteomes" id="UP001210169"/>
    </source>
</evidence>
<dbReference type="AlphaFoldDB" id="A0A640TPY8"/>
<protein>
    <submittedName>
        <fullName evidence="2">PD-(D/E)XK motif protein</fullName>
    </submittedName>
</protein>
<evidence type="ECO:0000313" key="2">
    <source>
        <dbReference type="EMBL" id="WAU06492.1"/>
    </source>
</evidence>
<gene>
    <name evidence="1" type="ORF">Sliba_45980</name>
    <name evidence="2" type="ORF">STRNI_005002</name>
</gene>
<organism evidence="1 3">
    <name type="scientific">Streptomyces nigrescens</name>
    <dbReference type="NCBI Taxonomy" id="1920"/>
    <lineage>
        <taxon>Bacteria</taxon>
        <taxon>Bacillati</taxon>
        <taxon>Actinomycetota</taxon>
        <taxon>Actinomycetes</taxon>
        <taxon>Kitasatosporales</taxon>
        <taxon>Streptomycetaceae</taxon>
        <taxon>Streptomyces</taxon>
    </lineage>
</organism>
<dbReference type="EMBL" id="BLIP01000001">
    <property type="protein sequence ID" value="GFE24145.1"/>
    <property type="molecule type" value="Genomic_DNA"/>
</dbReference>
<sequence length="341" mass="37711">MTDSELRGLIDEHWTALEAEQSTGERRLRVADLPIVTKSGPLAVAVDHNGYRHVLVPIPVHRKVRTGMDGPVLRLRKQALEDEDTYQTYADLACLQRDLEDLFTELCADVLGAAEGLPGNPVKALYSVLDRWRALFRTEGRPLSAEQLASLFGELLVLHQFLERDSSAHRLWRGPEGYRHDFWAATTAIEVKSTTDHRSRRPRIHGLDQLEAPEGGTLCLAWFRLRRTAADGAGTGFVKSVERALRLCDDESVLLGMLAAAGYHPSDADRYRDVRFLVTEERWHQVDTDFPGLTGQALAAAGVPVSALDVEYTIDLSDAPSAPLSPGQVAQVIDAMIQESA</sequence>
<accession>A0A640TPY8</accession>
<keyword evidence="4" id="KW-1185">Reference proteome</keyword>
<dbReference type="RefSeq" id="WP_159487958.1">
    <property type="nucleotide sequence ID" value="NZ_BLIP01000001.1"/>
</dbReference>
<evidence type="ECO:0000313" key="3">
    <source>
        <dbReference type="Proteomes" id="UP000429552"/>
    </source>
</evidence>
<proteinExistence type="predicted"/>